<keyword evidence="5" id="KW-1185">Reference proteome</keyword>
<gene>
    <name evidence="4" type="ORF">Acr_00g0078180</name>
</gene>
<comment type="caution">
    <text evidence="4">The sequence shown here is derived from an EMBL/GenBank/DDBJ whole genome shotgun (WGS) entry which is preliminary data.</text>
</comment>
<feature type="domain" description="RRM" evidence="3">
    <location>
        <begin position="51"/>
        <end position="129"/>
    </location>
</feature>
<dbReference type="InterPro" id="IPR036691">
    <property type="entry name" value="Endo/exonu/phosph_ase_sf"/>
</dbReference>
<feature type="region of interest" description="Disordered" evidence="2">
    <location>
        <begin position="1"/>
        <end position="23"/>
    </location>
</feature>
<protein>
    <recommendedName>
        <fullName evidence="3">RRM domain-containing protein</fullName>
    </recommendedName>
</protein>
<evidence type="ECO:0000313" key="4">
    <source>
        <dbReference type="EMBL" id="GFS42115.1"/>
    </source>
</evidence>
<dbReference type="EMBL" id="BJWL01000393">
    <property type="protein sequence ID" value="GFS42115.1"/>
    <property type="molecule type" value="Genomic_DNA"/>
</dbReference>
<dbReference type="Gene3D" id="3.60.10.10">
    <property type="entry name" value="Endonuclease/exonuclease/phosphatase"/>
    <property type="match status" value="1"/>
</dbReference>
<evidence type="ECO:0000256" key="2">
    <source>
        <dbReference type="SAM" id="MobiDB-lite"/>
    </source>
</evidence>
<dbReference type="Proteomes" id="UP000585474">
    <property type="component" value="Unassembled WGS sequence"/>
</dbReference>
<dbReference type="PANTHER" id="PTHR33710">
    <property type="entry name" value="BNAC02G09200D PROTEIN"/>
    <property type="match status" value="1"/>
</dbReference>
<dbReference type="GO" id="GO:0003723">
    <property type="term" value="F:RNA binding"/>
    <property type="evidence" value="ECO:0007669"/>
    <property type="project" value="UniProtKB-UniRule"/>
</dbReference>
<dbReference type="Gene3D" id="3.30.70.330">
    <property type="match status" value="1"/>
</dbReference>
<dbReference type="Pfam" id="PF00076">
    <property type="entry name" value="RRM_1"/>
    <property type="match status" value="1"/>
</dbReference>
<dbReference type="InterPro" id="IPR000504">
    <property type="entry name" value="RRM_dom"/>
</dbReference>
<evidence type="ECO:0000259" key="3">
    <source>
        <dbReference type="PROSITE" id="PS50102"/>
    </source>
</evidence>
<dbReference type="PROSITE" id="PS50102">
    <property type="entry name" value="RRM"/>
    <property type="match status" value="1"/>
</dbReference>
<dbReference type="InterPro" id="IPR035979">
    <property type="entry name" value="RBD_domain_sf"/>
</dbReference>
<proteinExistence type="predicted"/>
<evidence type="ECO:0000313" key="5">
    <source>
        <dbReference type="Proteomes" id="UP000585474"/>
    </source>
</evidence>
<keyword evidence="1" id="KW-0694">RNA-binding</keyword>
<feature type="compositionally biased region" description="Basic and acidic residues" evidence="2">
    <location>
        <begin position="1"/>
        <end position="21"/>
    </location>
</feature>
<evidence type="ECO:0000256" key="1">
    <source>
        <dbReference type="PROSITE-ProRule" id="PRU00176"/>
    </source>
</evidence>
<organism evidence="4 5">
    <name type="scientific">Actinidia rufa</name>
    <dbReference type="NCBI Taxonomy" id="165716"/>
    <lineage>
        <taxon>Eukaryota</taxon>
        <taxon>Viridiplantae</taxon>
        <taxon>Streptophyta</taxon>
        <taxon>Embryophyta</taxon>
        <taxon>Tracheophyta</taxon>
        <taxon>Spermatophyta</taxon>
        <taxon>Magnoliopsida</taxon>
        <taxon>eudicotyledons</taxon>
        <taxon>Gunneridae</taxon>
        <taxon>Pentapetalae</taxon>
        <taxon>asterids</taxon>
        <taxon>Ericales</taxon>
        <taxon>Actinidiaceae</taxon>
        <taxon>Actinidia</taxon>
    </lineage>
</organism>
<dbReference type="SMART" id="SM00360">
    <property type="entry name" value="RRM"/>
    <property type="match status" value="1"/>
</dbReference>
<accession>A0A7J0DU24</accession>
<name>A0A7J0DU24_9ERIC</name>
<reference evidence="5" key="1">
    <citation type="submission" date="2019-07" db="EMBL/GenBank/DDBJ databases">
        <title>De Novo Assembly of kiwifruit Actinidia rufa.</title>
        <authorList>
            <person name="Sugita-Konishi S."/>
            <person name="Sato K."/>
            <person name="Mori E."/>
            <person name="Abe Y."/>
            <person name="Kisaki G."/>
            <person name="Hamano K."/>
            <person name="Suezawa K."/>
            <person name="Otani M."/>
            <person name="Fukuda T."/>
            <person name="Manabe T."/>
            <person name="Gomi K."/>
            <person name="Tabuchi M."/>
            <person name="Akimitsu K."/>
            <person name="Kataoka I."/>
        </authorList>
    </citation>
    <scope>NUCLEOTIDE SEQUENCE [LARGE SCALE GENOMIC DNA]</scope>
    <source>
        <strain evidence="5">cv. Fuchu</strain>
    </source>
</reference>
<dbReference type="SUPFAM" id="SSF56219">
    <property type="entry name" value="DNase I-like"/>
    <property type="match status" value="1"/>
</dbReference>
<dbReference type="OrthoDB" id="1750912at2759"/>
<dbReference type="PANTHER" id="PTHR33710:SF64">
    <property type="entry name" value="ENDONUCLEASE_EXONUCLEASE_PHOSPHATASE DOMAIN-CONTAINING PROTEIN"/>
    <property type="match status" value="1"/>
</dbReference>
<dbReference type="CDD" id="cd00590">
    <property type="entry name" value="RRM_SF"/>
    <property type="match status" value="1"/>
</dbReference>
<sequence length="801" mass="92370">MSATDRLKEKGESSKANEINKEGWSTVTRKKNGKFNTYSRGDERVLVGKVTTLFVENLPDEMDEEWMHQLFSNSGKVIEVFIPKKRSLKQNLRFGFVRLATREEGLIAIRSLNGINIRDHKILVKLATFVGPPDGSRQYSGIHGIGKRNFKHAESRSRAEKGMINHRDTKNVGGWNKDKSGNKASFLEILQGKGASKDVSQTVKIKAREVGNGWLLRSAVAKISPNRSLMTIQEHLRSLGHLDIQVRHMGGDWVVLTFPTREDMLSMLGEGKREWLREWFMEVHKWGEQPEIKYLGKIKVSTAIMEPINEAINLEVNGVLYPVRVCEEQVCNQFGNWRRRQYDGESEADDDVPNEVVDTYEGKADEDIEKQVDFMLGQSGDEERVSSSVSRNVHEMGVSDIGVEVIEWVNKSSSKFAKNGFPEEDVEVGVANVGSQWQATNVVADSKKDKRSNYRTKGVANRNRLILDEAQAAWAIGKILGMEYKGDEDEVVSKMVQMEEQDMEIAGDMGLGKKEKRRRVKKIIRERKVDFVLLQESKMENVNRGMVRQLWKDDNFDFVEVGADGSAGVCYAIGTWRIFSLEEACCNRRFILVKVERREMWSVISKLRSSFPYPWCMGGDFNEIRKIGDRQECTRSGIGMRDFNRFIDGMELYDLPMLGRKYTWSNSQEGEKWSRIDRFLIHPEWLEIFNFKQWGLPRFLSDHSPIILMEDLRDWGPRPFKFINAWVLHPKCLQVMESAWMQSDVQGWAGYRIMRKLKGMKEALKEWNHVYFGNVQTQIEQVEKQLHDLDIKARGRVNLRE</sequence>
<dbReference type="AlphaFoldDB" id="A0A7J0DU24"/>
<dbReference type="InterPro" id="IPR012677">
    <property type="entry name" value="Nucleotide-bd_a/b_plait_sf"/>
</dbReference>
<dbReference type="SUPFAM" id="SSF54928">
    <property type="entry name" value="RNA-binding domain, RBD"/>
    <property type="match status" value="1"/>
</dbReference>